<keyword evidence="2" id="KW-1185">Reference proteome</keyword>
<gene>
    <name evidence="1" type="ORF">QFC20_006188</name>
</gene>
<accession>A0ACC2VDQ7</accession>
<evidence type="ECO:0000313" key="2">
    <source>
        <dbReference type="Proteomes" id="UP001230649"/>
    </source>
</evidence>
<dbReference type="EMBL" id="JASBWS010000103">
    <property type="protein sequence ID" value="KAJ9097447.1"/>
    <property type="molecule type" value="Genomic_DNA"/>
</dbReference>
<dbReference type="Proteomes" id="UP001230649">
    <property type="component" value="Unassembled WGS sequence"/>
</dbReference>
<evidence type="ECO:0000313" key="1">
    <source>
        <dbReference type="EMBL" id="KAJ9097447.1"/>
    </source>
</evidence>
<reference evidence="1" key="1">
    <citation type="submission" date="2023-04" db="EMBL/GenBank/DDBJ databases">
        <title>Draft Genome sequencing of Naganishia species isolated from polar environments using Oxford Nanopore Technology.</title>
        <authorList>
            <person name="Leo P."/>
            <person name="Venkateswaran K."/>
        </authorList>
    </citation>
    <scope>NUCLEOTIDE SEQUENCE</scope>
    <source>
        <strain evidence="1">MNA-CCFEE 5262</strain>
    </source>
</reference>
<protein>
    <submittedName>
        <fullName evidence="1">Uncharacterized protein</fullName>
    </submittedName>
</protein>
<proteinExistence type="predicted"/>
<comment type="caution">
    <text evidence="1">The sequence shown here is derived from an EMBL/GenBank/DDBJ whole genome shotgun (WGS) entry which is preliminary data.</text>
</comment>
<name>A0ACC2VDQ7_9TREE</name>
<sequence>MASNYLSRPTLDPPAPEKAADRSARPATVQSTRLFVGNLSPAVDEYTLIQVFSKCGKVAKMDFLFHKTGPLKGKPRGYAFVEYSTKEEAAKAVAKLHDRVLRGRKLAVSPAAAMNPEYANASGSGKPYRRGDPPKTTTLSLLKNHKKPQSAEAQIAALEAKLNAMQQSPLAAAGSATPEPEEAVGGGSKGKRRAVNHDVDDPTTADQPQRSKKSKMDASSGQKQRGNLIVPPISACLPPKPSQVTLDRAKYEDLIKKL</sequence>
<organism evidence="1 2">
    <name type="scientific">Naganishia adeliensis</name>
    <dbReference type="NCBI Taxonomy" id="92952"/>
    <lineage>
        <taxon>Eukaryota</taxon>
        <taxon>Fungi</taxon>
        <taxon>Dikarya</taxon>
        <taxon>Basidiomycota</taxon>
        <taxon>Agaricomycotina</taxon>
        <taxon>Tremellomycetes</taxon>
        <taxon>Filobasidiales</taxon>
        <taxon>Filobasidiaceae</taxon>
        <taxon>Naganishia</taxon>
    </lineage>
</organism>